<evidence type="ECO:0000313" key="16">
    <source>
        <dbReference type="Proteomes" id="UP000177870"/>
    </source>
</evidence>
<dbReference type="Pfam" id="PF03412">
    <property type="entry name" value="Peptidase_C39"/>
    <property type="match status" value="1"/>
</dbReference>
<dbReference type="InterPro" id="IPR003593">
    <property type="entry name" value="AAA+_ATPase"/>
</dbReference>
<keyword evidence="9 11" id="KW-1133">Transmembrane helix</keyword>
<keyword evidence="7" id="KW-0645">Protease</keyword>
<dbReference type="AlphaFoldDB" id="A0A1D8TNC0"/>
<dbReference type="Gene3D" id="1.20.1560.10">
    <property type="entry name" value="ABC transporter type 1, transmembrane domain"/>
    <property type="match status" value="1"/>
</dbReference>
<dbReference type="STRING" id="1458985.BJP34_06415"/>
<dbReference type="PANTHER" id="PTHR43394">
    <property type="entry name" value="ATP-DEPENDENT PERMEASE MDL1, MITOCHONDRIAL"/>
    <property type="match status" value="1"/>
</dbReference>
<reference evidence="16" key="1">
    <citation type="submission" date="2016-10" db="EMBL/GenBank/DDBJ databases">
        <title>Comparative genomics uncovers the prolific and rare metabolic potential of the cyanobacterial genus Moorea.</title>
        <authorList>
            <person name="Leao T."/>
            <person name="Castelao G."/>
            <person name="Korobeynikov A."/>
            <person name="Monroe E.A."/>
            <person name="Podell S."/>
            <person name="Glukhov E."/>
            <person name="Allen E."/>
            <person name="Gerwick W.H."/>
            <person name="Gerwick L."/>
        </authorList>
    </citation>
    <scope>NUCLEOTIDE SEQUENCE [LARGE SCALE GENOMIC DNA]</scope>
    <source>
        <strain evidence="16">PAL-8-15-08-1</strain>
    </source>
</reference>
<dbReference type="InterPro" id="IPR036640">
    <property type="entry name" value="ABC1_TM_sf"/>
</dbReference>
<evidence type="ECO:0000259" key="12">
    <source>
        <dbReference type="PROSITE" id="PS50893"/>
    </source>
</evidence>
<proteinExistence type="predicted"/>
<evidence type="ECO:0000256" key="5">
    <source>
        <dbReference type="ARBA" id="ARBA00022741"/>
    </source>
</evidence>
<keyword evidence="7" id="KW-0788">Thiol protease</keyword>
<dbReference type="GO" id="GO:0016887">
    <property type="term" value="F:ATP hydrolysis activity"/>
    <property type="evidence" value="ECO:0007669"/>
    <property type="project" value="InterPro"/>
</dbReference>
<dbReference type="EMBL" id="CP017599">
    <property type="protein sequence ID" value="AOW99131.1"/>
    <property type="molecule type" value="Genomic_DNA"/>
</dbReference>
<dbReference type="InterPro" id="IPR017871">
    <property type="entry name" value="ABC_transporter-like_CS"/>
</dbReference>
<dbReference type="FunFam" id="3.40.50.300:FF:000299">
    <property type="entry name" value="ABC transporter ATP-binding protein/permease"/>
    <property type="match status" value="1"/>
</dbReference>
<dbReference type="GO" id="GO:0006508">
    <property type="term" value="P:proteolysis"/>
    <property type="evidence" value="ECO:0007669"/>
    <property type="project" value="InterPro"/>
</dbReference>
<evidence type="ECO:0000256" key="4">
    <source>
        <dbReference type="ARBA" id="ARBA00022692"/>
    </source>
</evidence>
<comment type="subcellular location">
    <subcellularLocation>
        <location evidence="1">Cell membrane</location>
        <topology evidence="1">Multi-pass membrane protein</topology>
    </subcellularLocation>
</comment>
<dbReference type="PROSITE" id="PS50929">
    <property type="entry name" value="ABC_TM1F"/>
    <property type="match status" value="1"/>
</dbReference>
<feature type="transmembrane region" description="Helical" evidence="11">
    <location>
        <begin position="201"/>
        <end position="222"/>
    </location>
</feature>
<name>A0A1D8TNC0_9CYAN</name>
<dbReference type="OrthoDB" id="437054at2"/>
<dbReference type="GO" id="GO:0005886">
    <property type="term" value="C:plasma membrane"/>
    <property type="evidence" value="ECO:0007669"/>
    <property type="project" value="UniProtKB-SubCell"/>
</dbReference>
<evidence type="ECO:0000256" key="6">
    <source>
        <dbReference type="ARBA" id="ARBA00022801"/>
    </source>
</evidence>
<keyword evidence="8 15" id="KW-0067">ATP-binding</keyword>
<keyword evidence="2" id="KW-0813">Transport</keyword>
<dbReference type="CDD" id="cd02418">
    <property type="entry name" value="Peptidase_C39B"/>
    <property type="match status" value="1"/>
</dbReference>
<evidence type="ECO:0000259" key="14">
    <source>
        <dbReference type="PROSITE" id="PS50990"/>
    </source>
</evidence>
<evidence type="ECO:0000256" key="1">
    <source>
        <dbReference type="ARBA" id="ARBA00004651"/>
    </source>
</evidence>
<dbReference type="RefSeq" id="WP_070391624.1">
    <property type="nucleotide sequence ID" value="NZ_CP017599.1"/>
</dbReference>
<dbReference type="KEGG" id="mpro:BJP34_06415"/>
<dbReference type="InterPro" id="IPR005074">
    <property type="entry name" value="Peptidase_C39"/>
</dbReference>
<keyword evidence="5" id="KW-0547">Nucleotide-binding</keyword>
<evidence type="ECO:0000256" key="2">
    <source>
        <dbReference type="ARBA" id="ARBA00022448"/>
    </source>
</evidence>
<dbReference type="PROSITE" id="PS50893">
    <property type="entry name" value="ABC_TRANSPORTER_2"/>
    <property type="match status" value="1"/>
</dbReference>
<evidence type="ECO:0000256" key="9">
    <source>
        <dbReference type="ARBA" id="ARBA00022989"/>
    </source>
</evidence>
<evidence type="ECO:0000313" key="15">
    <source>
        <dbReference type="EMBL" id="AOW99131.1"/>
    </source>
</evidence>
<dbReference type="GO" id="GO:0005524">
    <property type="term" value="F:ATP binding"/>
    <property type="evidence" value="ECO:0007669"/>
    <property type="project" value="UniProtKB-KW"/>
</dbReference>
<dbReference type="SUPFAM" id="SSF90123">
    <property type="entry name" value="ABC transporter transmembrane region"/>
    <property type="match status" value="1"/>
</dbReference>
<organism evidence="15 16">
    <name type="scientific">Moorena producens PAL-8-15-08-1</name>
    <dbReference type="NCBI Taxonomy" id="1458985"/>
    <lineage>
        <taxon>Bacteria</taxon>
        <taxon>Bacillati</taxon>
        <taxon>Cyanobacteriota</taxon>
        <taxon>Cyanophyceae</taxon>
        <taxon>Coleofasciculales</taxon>
        <taxon>Coleofasciculaceae</taxon>
        <taxon>Moorena</taxon>
    </lineage>
</organism>
<keyword evidence="6" id="KW-0378">Hydrolase</keyword>
<dbReference type="InterPro" id="IPR011527">
    <property type="entry name" value="ABC1_TM_dom"/>
</dbReference>
<feature type="transmembrane region" description="Helical" evidence="11">
    <location>
        <begin position="275"/>
        <end position="298"/>
    </location>
</feature>
<feature type="domain" description="ABC transporter" evidence="12">
    <location>
        <begin position="482"/>
        <end position="716"/>
    </location>
</feature>
<dbReference type="PROSITE" id="PS00211">
    <property type="entry name" value="ABC_TRANSPORTER_1"/>
    <property type="match status" value="1"/>
</dbReference>
<dbReference type="Pfam" id="PF00005">
    <property type="entry name" value="ABC_tran"/>
    <property type="match status" value="1"/>
</dbReference>
<keyword evidence="4 11" id="KW-0812">Transmembrane</keyword>
<feature type="domain" description="Peptidase C39" evidence="14">
    <location>
        <begin position="8"/>
        <end position="130"/>
    </location>
</feature>
<dbReference type="CDD" id="cd18570">
    <property type="entry name" value="ABC_6TM_PCAT1_LagD_like"/>
    <property type="match status" value="1"/>
</dbReference>
<dbReference type="Proteomes" id="UP000177870">
    <property type="component" value="Chromosome"/>
</dbReference>
<accession>A0A1D8TNC0</accession>
<dbReference type="PROSITE" id="PS50990">
    <property type="entry name" value="PEPTIDASE_C39"/>
    <property type="match status" value="1"/>
</dbReference>
<dbReference type="GO" id="GO:0015421">
    <property type="term" value="F:ABC-type oligopeptide transporter activity"/>
    <property type="evidence" value="ECO:0007669"/>
    <property type="project" value="TreeGrafter"/>
</dbReference>
<evidence type="ECO:0000256" key="10">
    <source>
        <dbReference type="ARBA" id="ARBA00023136"/>
    </source>
</evidence>
<feature type="transmembrane region" description="Helical" evidence="11">
    <location>
        <begin position="304"/>
        <end position="323"/>
    </location>
</feature>
<feature type="transmembrane region" description="Helical" evidence="11">
    <location>
        <begin position="164"/>
        <end position="189"/>
    </location>
</feature>
<evidence type="ECO:0000256" key="8">
    <source>
        <dbReference type="ARBA" id="ARBA00022840"/>
    </source>
</evidence>
<dbReference type="InterPro" id="IPR003439">
    <property type="entry name" value="ABC_transporter-like_ATP-bd"/>
</dbReference>
<dbReference type="InterPro" id="IPR039421">
    <property type="entry name" value="Type_1_exporter"/>
</dbReference>
<dbReference type="GO" id="GO:0008234">
    <property type="term" value="F:cysteine-type peptidase activity"/>
    <property type="evidence" value="ECO:0007669"/>
    <property type="project" value="UniProtKB-KW"/>
</dbReference>
<feature type="domain" description="ABC transmembrane type-1" evidence="13">
    <location>
        <begin position="169"/>
        <end position="447"/>
    </location>
</feature>
<feature type="transmembrane region" description="Helical" evidence="11">
    <location>
        <begin position="394"/>
        <end position="412"/>
    </location>
</feature>
<sequence>MKYQIVLQHSEEDCGAACLASIAKHYGRTFTISRCREAVGTRREGTTLLGLRQGADALGFNNVRGVKATLETVNKKSLPLPAIIHWKGYHWVVLYGKRGNKYVIADPAVGIRYLETKWLQEAWPNGVMLLLEPDPVRFFAQEDEKEKIGGLDRFLKRFWPYRHLIAQTILLNFVVGLIALTTPFLLQILTDDVLLRGDSQLLTRIVIAIIIMSLVSSSLELAQSNIIAHFAQRLELGLILDFARQILRLPLGYYESRRSGEIASRLRDIRVINQLVSQVLVSLPSQLFVALVSLVLMLLYSVKLLVVAGLLAILMTLSTVVFLPKLQQKTRNVLVKDAENQGVLVETFKGAITLKSITAAPQFWEEFQQRFSRLANVTFSTTQIGIVNNTFSKLISNVGSIILLWFGSTLVINNELSTGQLLALHNLNRNVTLLIITLVNFVDEFIRANTASERLNEVIEATPETQDDTKKPYTNIPADSDIICTNINFHHAGRVNLLKDFSLKIPGGKVIALIGKSGCGKSTLAKLIAALYPPQSGNIRIGIYNLQDLSLDCLRQQVVLVPQDAHFWSRTILENFRLGDPQVSFEKIVRACQITGADEFIMNLPDKYQTILGEFGSNLSGGQRQRLALSRSIVNDPPILILDESTGALDPVSEGEVLNNLFDHRKGKTTIMISHRPRVIQRADWIVLLDKGQLKMQGLVEDLRNQPGDHLDFLIP</sequence>
<gene>
    <name evidence="15" type="ORF">BJP34_06415</name>
</gene>
<evidence type="ECO:0000256" key="7">
    <source>
        <dbReference type="ARBA" id="ARBA00022807"/>
    </source>
</evidence>
<protein>
    <submittedName>
        <fullName evidence="15">ABC transporter ATP-binding protein</fullName>
    </submittedName>
</protein>
<evidence type="ECO:0000256" key="11">
    <source>
        <dbReference type="SAM" id="Phobius"/>
    </source>
</evidence>
<dbReference type="Gene3D" id="3.40.50.300">
    <property type="entry name" value="P-loop containing nucleotide triphosphate hydrolases"/>
    <property type="match status" value="1"/>
</dbReference>
<evidence type="ECO:0000259" key="13">
    <source>
        <dbReference type="PROSITE" id="PS50929"/>
    </source>
</evidence>
<dbReference type="PANTHER" id="PTHR43394:SF1">
    <property type="entry name" value="ATP-BINDING CASSETTE SUB-FAMILY B MEMBER 10, MITOCHONDRIAL"/>
    <property type="match status" value="1"/>
</dbReference>
<dbReference type="Gene3D" id="3.90.70.10">
    <property type="entry name" value="Cysteine proteinases"/>
    <property type="match status" value="1"/>
</dbReference>
<keyword evidence="3" id="KW-1003">Cell membrane</keyword>
<dbReference type="InterPro" id="IPR027417">
    <property type="entry name" value="P-loop_NTPase"/>
</dbReference>
<dbReference type="Pfam" id="PF00664">
    <property type="entry name" value="ABC_membrane"/>
    <property type="match status" value="1"/>
</dbReference>
<dbReference type="SMART" id="SM00382">
    <property type="entry name" value="AAA"/>
    <property type="match status" value="1"/>
</dbReference>
<keyword evidence="10 11" id="KW-0472">Membrane</keyword>
<dbReference type="SUPFAM" id="SSF52540">
    <property type="entry name" value="P-loop containing nucleoside triphosphate hydrolases"/>
    <property type="match status" value="1"/>
</dbReference>
<evidence type="ECO:0000256" key="3">
    <source>
        <dbReference type="ARBA" id="ARBA00022475"/>
    </source>
</evidence>